<dbReference type="Pfam" id="PF11992">
    <property type="entry name" value="TgpA_N"/>
    <property type="match status" value="1"/>
</dbReference>
<name>A0ABS4WIT5_9MICC</name>
<comment type="caution">
    <text evidence="4">The sequence shown here is derived from an EMBL/GenBank/DDBJ whole genome shotgun (WGS) entry which is preliminary data.</text>
</comment>
<dbReference type="InterPro" id="IPR002931">
    <property type="entry name" value="Transglutaminase-like"/>
</dbReference>
<feature type="transmembrane region" description="Helical" evidence="2">
    <location>
        <begin position="88"/>
        <end position="111"/>
    </location>
</feature>
<dbReference type="SUPFAM" id="SSF54001">
    <property type="entry name" value="Cysteine proteinases"/>
    <property type="match status" value="1"/>
</dbReference>
<feature type="compositionally biased region" description="Low complexity" evidence="1">
    <location>
        <begin position="621"/>
        <end position="648"/>
    </location>
</feature>
<sequence>MSTPTLDKPRVPHPDPPAPRRGAPARSLPAAAFCAFAVLVGVLGAAASLHGVISDWGWMLQVTAVVGAIVLAANLVRALGARRYLGTAAGAVVAVAVLTFLFFANTAWLGVVPTASTYRALLRVWALANDQMGSQVPPVQSTGVIVFSVCVWAAAVALAVDALAFEIRAAALAGLPLAMLLSISSLFEANGAGIGTVSVTAAGYLLVLAASRWQDGSGSGRRAMELQDPGSGGRGIPGPRTRSALLQGTAIIAGALATLLVLPSAIPGFSKGMLTEGTRPSWGQLATNIDPMIALGNDLRNRSSGTVLHYFTDSHTPVYLRTSVTGDLTTDRWEPDPDIYRVPATENLVTRAFPTAFEAARPAFTRVVTDKYRGAWMPLPANAITLSGLGGSWGWSPDTGTLRAAKGAVPEAEDYTVMSVNPEITAKSLRELSASMPGGFFAEVDQEYLALPQDTPDSLAEATNTAVAKAGGEAYGQAVAIQDYLRSTVFTYSEKTPVEDGYDGSGMKVIDAFLQEKAGYCIHFASTMALMARELGIPSRLVTGYSPGTPTGVKITGQNGAELNEYIVNSRNAHLWPELYFPGAGWVAFEPTPGRGVPPAYAPALPASTASSAGDPRLTNPSNSSSGPSSAESSASTPAAAPGSGPDSGTPFSGLLPLVLIVLLAGAGPWAARRIQRTGRLARMRRPGESAQDYGRETGAAAAWAELVALGLDHSMPMRHDESAGDYSRRLARILPSAAGALSVLAGAYERMRYAPGRGQPDAAVLAEALSEVKHALSAGMGPGERLGRALWPRSLFAPRPLEPFGYASGR</sequence>
<feature type="transmembrane region" description="Helical" evidence="2">
    <location>
        <begin position="193"/>
        <end position="213"/>
    </location>
</feature>
<dbReference type="InterPro" id="IPR021878">
    <property type="entry name" value="TgpA_N"/>
</dbReference>
<keyword evidence="2" id="KW-0812">Transmembrane</keyword>
<reference evidence="4 5" key="1">
    <citation type="submission" date="2021-03" db="EMBL/GenBank/DDBJ databases">
        <title>Sequencing the genomes of 1000 actinobacteria strains.</title>
        <authorList>
            <person name="Klenk H.-P."/>
        </authorList>
    </citation>
    <scope>NUCLEOTIDE SEQUENCE [LARGE SCALE GENOMIC DNA]</scope>
    <source>
        <strain evidence="4 5">DSM 15454</strain>
    </source>
</reference>
<feature type="domain" description="Transglutaminase-like" evidence="3">
    <location>
        <begin position="513"/>
        <end position="593"/>
    </location>
</feature>
<dbReference type="RefSeq" id="WP_209910258.1">
    <property type="nucleotide sequence ID" value="NZ_BAAAMI010000023.1"/>
</dbReference>
<feature type="transmembrane region" description="Helical" evidence="2">
    <location>
        <begin position="56"/>
        <end position="76"/>
    </location>
</feature>
<feature type="transmembrane region" description="Helical" evidence="2">
    <location>
        <begin position="30"/>
        <end position="50"/>
    </location>
</feature>
<dbReference type="InterPro" id="IPR038765">
    <property type="entry name" value="Papain-like_cys_pep_sf"/>
</dbReference>
<keyword evidence="2" id="KW-0472">Membrane</keyword>
<dbReference type="PANTHER" id="PTHR42736">
    <property type="entry name" value="PROTEIN-GLUTAMINE GAMMA-GLUTAMYLTRANSFERASE"/>
    <property type="match status" value="1"/>
</dbReference>
<dbReference type="EMBL" id="JAGIOE010000001">
    <property type="protein sequence ID" value="MBP2375941.1"/>
    <property type="molecule type" value="Genomic_DNA"/>
</dbReference>
<feature type="transmembrane region" description="Helical" evidence="2">
    <location>
        <begin position="139"/>
        <end position="160"/>
    </location>
</feature>
<evidence type="ECO:0000256" key="1">
    <source>
        <dbReference type="SAM" id="MobiDB-lite"/>
    </source>
</evidence>
<protein>
    <submittedName>
        <fullName evidence="4">Transglutaminase-like putative cysteine protease</fullName>
    </submittedName>
</protein>
<dbReference type="Pfam" id="PF13559">
    <property type="entry name" value="DUF4129"/>
    <property type="match status" value="1"/>
</dbReference>
<dbReference type="Pfam" id="PF01841">
    <property type="entry name" value="Transglut_core"/>
    <property type="match status" value="1"/>
</dbReference>
<dbReference type="PANTHER" id="PTHR42736:SF1">
    <property type="entry name" value="PROTEIN-GLUTAMINE GAMMA-GLUTAMYLTRANSFERASE"/>
    <property type="match status" value="1"/>
</dbReference>
<dbReference type="InterPro" id="IPR052901">
    <property type="entry name" value="Bact_TGase-like"/>
</dbReference>
<feature type="region of interest" description="Disordered" evidence="1">
    <location>
        <begin position="1"/>
        <end position="24"/>
    </location>
</feature>
<evidence type="ECO:0000259" key="3">
    <source>
        <dbReference type="SMART" id="SM00460"/>
    </source>
</evidence>
<proteinExistence type="predicted"/>
<gene>
    <name evidence="4" type="ORF">JOF46_003853</name>
</gene>
<feature type="transmembrane region" description="Helical" evidence="2">
    <location>
        <begin position="167"/>
        <end position="187"/>
    </location>
</feature>
<keyword evidence="5" id="KW-1185">Reference proteome</keyword>
<dbReference type="Gene3D" id="3.10.620.30">
    <property type="match status" value="1"/>
</dbReference>
<dbReference type="SMART" id="SM00460">
    <property type="entry name" value="TGc"/>
    <property type="match status" value="1"/>
</dbReference>
<evidence type="ECO:0000313" key="5">
    <source>
        <dbReference type="Proteomes" id="UP000766570"/>
    </source>
</evidence>
<dbReference type="InterPro" id="IPR025403">
    <property type="entry name" value="TgpA-like_C"/>
</dbReference>
<feature type="region of interest" description="Disordered" evidence="1">
    <location>
        <begin position="217"/>
        <end position="239"/>
    </location>
</feature>
<feature type="region of interest" description="Disordered" evidence="1">
    <location>
        <begin position="607"/>
        <end position="648"/>
    </location>
</feature>
<evidence type="ECO:0000313" key="4">
    <source>
        <dbReference type="EMBL" id="MBP2375941.1"/>
    </source>
</evidence>
<feature type="transmembrane region" description="Helical" evidence="2">
    <location>
        <begin position="244"/>
        <end position="266"/>
    </location>
</feature>
<organism evidence="4 5">
    <name type="scientific">Paeniglutamicibacter psychrophenolicus</name>
    <dbReference type="NCBI Taxonomy" id="257454"/>
    <lineage>
        <taxon>Bacteria</taxon>
        <taxon>Bacillati</taxon>
        <taxon>Actinomycetota</taxon>
        <taxon>Actinomycetes</taxon>
        <taxon>Micrococcales</taxon>
        <taxon>Micrococcaceae</taxon>
        <taxon>Paeniglutamicibacter</taxon>
    </lineage>
</organism>
<evidence type="ECO:0000256" key="2">
    <source>
        <dbReference type="SAM" id="Phobius"/>
    </source>
</evidence>
<accession>A0ABS4WIT5</accession>
<dbReference type="Proteomes" id="UP000766570">
    <property type="component" value="Unassembled WGS sequence"/>
</dbReference>
<keyword evidence="2" id="KW-1133">Transmembrane helix</keyword>